<feature type="compositionally biased region" description="Acidic residues" evidence="1">
    <location>
        <begin position="115"/>
        <end position="124"/>
    </location>
</feature>
<organism evidence="2 3">
    <name type="scientific">Mycena venus</name>
    <dbReference type="NCBI Taxonomy" id="2733690"/>
    <lineage>
        <taxon>Eukaryota</taxon>
        <taxon>Fungi</taxon>
        <taxon>Dikarya</taxon>
        <taxon>Basidiomycota</taxon>
        <taxon>Agaricomycotina</taxon>
        <taxon>Agaricomycetes</taxon>
        <taxon>Agaricomycetidae</taxon>
        <taxon>Agaricales</taxon>
        <taxon>Marasmiineae</taxon>
        <taxon>Mycenaceae</taxon>
        <taxon>Mycena</taxon>
    </lineage>
</organism>
<feature type="compositionally biased region" description="Polar residues" evidence="1">
    <location>
        <begin position="21"/>
        <end position="41"/>
    </location>
</feature>
<feature type="compositionally biased region" description="Basic residues" evidence="1">
    <location>
        <begin position="1"/>
        <end position="14"/>
    </location>
</feature>
<name>A0A8H6XML4_9AGAR</name>
<evidence type="ECO:0000313" key="2">
    <source>
        <dbReference type="EMBL" id="KAF7343040.1"/>
    </source>
</evidence>
<comment type="caution">
    <text evidence="2">The sequence shown here is derived from an EMBL/GenBank/DDBJ whole genome shotgun (WGS) entry which is preliminary data.</text>
</comment>
<dbReference type="OrthoDB" id="3064725at2759"/>
<gene>
    <name evidence="2" type="ORF">MVEN_01734300</name>
</gene>
<reference evidence="2" key="1">
    <citation type="submission" date="2020-05" db="EMBL/GenBank/DDBJ databases">
        <title>Mycena genomes resolve the evolution of fungal bioluminescence.</title>
        <authorList>
            <person name="Tsai I.J."/>
        </authorList>
    </citation>
    <scope>NUCLEOTIDE SEQUENCE</scope>
    <source>
        <strain evidence="2">CCC161011</strain>
    </source>
</reference>
<evidence type="ECO:0000313" key="3">
    <source>
        <dbReference type="Proteomes" id="UP000620124"/>
    </source>
</evidence>
<keyword evidence="3" id="KW-1185">Reference proteome</keyword>
<evidence type="ECO:0000256" key="1">
    <source>
        <dbReference type="SAM" id="MobiDB-lite"/>
    </source>
</evidence>
<dbReference type="EMBL" id="JACAZI010000016">
    <property type="protein sequence ID" value="KAF7343040.1"/>
    <property type="molecule type" value="Genomic_DNA"/>
</dbReference>
<proteinExistence type="predicted"/>
<protein>
    <submittedName>
        <fullName evidence="2">Uncharacterized protein</fullName>
    </submittedName>
</protein>
<feature type="region of interest" description="Disordered" evidence="1">
    <location>
        <begin position="1"/>
        <end position="77"/>
    </location>
</feature>
<dbReference type="AlphaFoldDB" id="A0A8H6XML4"/>
<dbReference type="Proteomes" id="UP000620124">
    <property type="component" value="Unassembled WGS sequence"/>
</dbReference>
<sequence>MRLHMKRDARRQQHHLVLPSVSATPGNSESSSADLSGQPNFQELPGSQLDVGDDDYFGFNQDSDMSEGGSGHFTPSDYLWPASDSDSGSDAHFCFSSDSEDESDRERSVTNPVDDSSDEEEIAGEDPAASDSDIEDITSDPLFRTRSSLFEAYQLGQESSTDESNVPWAFDDHPAIRNAYIRAFAGAAFEGMTRNAVANMLNGSRVLLQSAQSSGVEFNGLANFARTLPTVEKRLGVSTDDLIIYLFLCPICWKPHFPTELSRLESPKCQEIDCEGELYKNKAGFRRWRKANPPSHSTLCSSRASYPEDVFAAWESGSMAGMARS</sequence>
<feature type="region of interest" description="Disordered" evidence="1">
    <location>
        <begin position="90"/>
        <end position="138"/>
    </location>
</feature>
<accession>A0A8H6XML4</accession>